<comment type="caution">
    <text evidence="2">The sequence shown here is derived from an EMBL/GenBank/DDBJ whole genome shotgun (WGS) entry which is preliminary data.</text>
</comment>
<reference evidence="2" key="1">
    <citation type="submission" date="2017-12" db="EMBL/GenBank/DDBJ databases">
        <authorList>
            <person name="Barbosa P."/>
            <person name="Usie A."/>
            <person name="Ramos A.M."/>
        </authorList>
    </citation>
    <scope>NUCLEOTIDE SEQUENCE</scope>
    <source>
        <strain evidence="2">HL8</strain>
        <tissue evidence="2">Leaves</tissue>
    </source>
</reference>
<dbReference type="AlphaFoldDB" id="A0AAW0MDL5"/>
<keyword evidence="1" id="KW-0812">Transmembrane</keyword>
<dbReference type="EMBL" id="PKMF04000002">
    <property type="protein sequence ID" value="KAK7861459.1"/>
    <property type="molecule type" value="Genomic_DNA"/>
</dbReference>
<evidence type="ECO:0000313" key="2">
    <source>
        <dbReference type="EMBL" id="KAK7861459.1"/>
    </source>
</evidence>
<accession>A0AAW0MDL5</accession>
<sequence>QHRGAYVYLGAYYLVRTPVCAVVAFVKSLKVLWIGFRDRVYYTSLFIYIAKMYKHFCLPMEQISQIGKSRCQKLRKGYLREILVADNTI</sequence>
<protein>
    <submittedName>
        <fullName evidence="2">Uncharacterized protein</fullName>
    </submittedName>
</protein>
<proteinExistence type="predicted"/>
<name>A0AAW0MDL5_QUESU</name>
<keyword evidence="1" id="KW-0472">Membrane</keyword>
<evidence type="ECO:0000256" key="1">
    <source>
        <dbReference type="SAM" id="Phobius"/>
    </source>
</evidence>
<keyword evidence="1" id="KW-1133">Transmembrane helix</keyword>
<gene>
    <name evidence="2" type="ORF">CFP56_011272</name>
</gene>
<feature type="transmembrane region" description="Helical" evidence="1">
    <location>
        <begin position="6"/>
        <end position="26"/>
    </location>
</feature>
<organism evidence="2">
    <name type="scientific">Quercus suber</name>
    <name type="common">Cork oak</name>
    <dbReference type="NCBI Taxonomy" id="58331"/>
    <lineage>
        <taxon>Eukaryota</taxon>
        <taxon>Viridiplantae</taxon>
        <taxon>Streptophyta</taxon>
        <taxon>Embryophyta</taxon>
        <taxon>Tracheophyta</taxon>
        <taxon>Spermatophyta</taxon>
        <taxon>Magnoliopsida</taxon>
        <taxon>eudicotyledons</taxon>
        <taxon>Gunneridae</taxon>
        <taxon>Pentapetalae</taxon>
        <taxon>rosids</taxon>
        <taxon>fabids</taxon>
        <taxon>Fagales</taxon>
        <taxon>Fagaceae</taxon>
        <taxon>Quercus</taxon>
    </lineage>
</organism>
<reference evidence="2" key="2">
    <citation type="journal article" date="2018" name="Sci. Data">
        <title>The draft genome sequence of cork oak.</title>
        <authorList>
            <person name="Ramos A.M."/>
            <person name="Usie A."/>
            <person name="Barbosa P."/>
            <person name="Barros P.M."/>
            <person name="Capote T."/>
            <person name="Chaves I."/>
            <person name="Simoes F."/>
            <person name="Abreu I."/>
            <person name="Carrasquinho I."/>
            <person name="Faro C."/>
            <person name="Guimaraes J.B."/>
            <person name="Mendonca D."/>
            <person name="Nobrega F."/>
            <person name="Rodrigues L."/>
            <person name="Saibo N.J.M."/>
            <person name="Varela M.C."/>
            <person name="Egas C."/>
            <person name="Matos J."/>
            <person name="Miguel C.M."/>
            <person name="Oliveira M.M."/>
            <person name="Ricardo C.P."/>
            <person name="Goncalves S."/>
        </authorList>
    </citation>
    <scope>NUCLEOTIDE SEQUENCE [LARGE SCALE GENOMIC DNA]</scope>
    <source>
        <strain evidence="2">HL8</strain>
    </source>
</reference>
<feature type="non-terminal residue" evidence="2">
    <location>
        <position position="1"/>
    </location>
</feature>
<reference evidence="2" key="3">
    <citation type="submission" date="2023-07" db="EMBL/GenBank/DDBJ databases">
        <title>An improved reference 1 genome and first organelle genomes of Quercus suber.</title>
        <authorList>
            <consortium name="Genosuber Consortium"/>
            <person name="Usie A."/>
            <person name="Serra O."/>
            <person name="Barros P."/>
        </authorList>
    </citation>
    <scope>NUCLEOTIDE SEQUENCE</scope>
    <source>
        <strain evidence="2">HL8</strain>
        <tissue evidence="2">Leaves</tissue>
    </source>
</reference>